<dbReference type="PANTHER" id="PTHR47053:SF1">
    <property type="entry name" value="MUREIN DD-ENDOPEPTIDASE MEPH-RELATED"/>
    <property type="match status" value="1"/>
</dbReference>
<feature type="domain" description="NlpC/P60" evidence="6">
    <location>
        <begin position="94"/>
        <end position="213"/>
    </location>
</feature>
<feature type="chain" id="PRO_5046753661" evidence="5">
    <location>
        <begin position="31"/>
        <end position="213"/>
    </location>
</feature>
<evidence type="ECO:0000313" key="7">
    <source>
        <dbReference type="EMBL" id="MFC6236631.1"/>
    </source>
</evidence>
<evidence type="ECO:0000256" key="5">
    <source>
        <dbReference type="SAM" id="SignalP"/>
    </source>
</evidence>
<proteinExistence type="inferred from homology"/>
<comment type="caution">
    <text evidence="7">The sequence shown here is derived from an EMBL/GenBank/DDBJ whole genome shotgun (WGS) entry which is preliminary data.</text>
</comment>
<dbReference type="Pfam" id="PF00877">
    <property type="entry name" value="NLPC_P60"/>
    <property type="match status" value="1"/>
</dbReference>
<reference evidence="8" key="1">
    <citation type="journal article" date="2019" name="Int. J. Syst. Evol. Microbiol.">
        <title>The Global Catalogue of Microorganisms (GCM) 10K type strain sequencing project: providing services to taxonomists for standard genome sequencing and annotation.</title>
        <authorList>
            <consortium name="The Broad Institute Genomics Platform"/>
            <consortium name="The Broad Institute Genome Sequencing Center for Infectious Disease"/>
            <person name="Wu L."/>
            <person name="Ma J."/>
        </authorList>
    </citation>
    <scope>NUCLEOTIDE SEQUENCE [LARGE SCALE GENOMIC DNA]</scope>
    <source>
        <strain evidence="8">CGMCC 4.7317</strain>
    </source>
</reference>
<protein>
    <submittedName>
        <fullName evidence="7">C40 family peptidase</fullName>
    </submittedName>
</protein>
<evidence type="ECO:0000313" key="8">
    <source>
        <dbReference type="Proteomes" id="UP001596138"/>
    </source>
</evidence>
<dbReference type="EMBL" id="JBHSTI010000002">
    <property type="protein sequence ID" value="MFC6236631.1"/>
    <property type="molecule type" value="Genomic_DNA"/>
</dbReference>
<dbReference type="Proteomes" id="UP001596138">
    <property type="component" value="Unassembled WGS sequence"/>
</dbReference>
<gene>
    <name evidence="7" type="ORF">ACFQGU_01980</name>
</gene>
<evidence type="ECO:0000256" key="3">
    <source>
        <dbReference type="ARBA" id="ARBA00022801"/>
    </source>
</evidence>
<keyword evidence="5" id="KW-0732">Signal</keyword>
<name>A0ABW1SW48_9ACTN</name>
<keyword evidence="8" id="KW-1185">Reference proteome</keyword>
<evidence type="ECO:0000256" key="1">
    <source>
        <dbReference type="ARBA" id="ARBA00007074"/>
    </source>
</evidence>
<accession>A0ABW1SW48</accession>
<dbReference type="PROSITE" id="PS51935">
    <property type="entry name" value="NLPC_P60"/>
    <property type="match status" value="1"/>
</dbReference>
<dbReference type="RefSeq" id="WP_386763672.1">
    <property type="nucleotide sequence ID" value="NZ_JBHSTI010000002.1"/>
</dbReference>
<dbReference type="SUPFAM" id="SSF54001">
    <property type="entry name" value="Cysteine proteinases"/>
    <property type="match status" value="1"/>
</dbReference>
<dbReference type="InterPro" id="IPR038765">
    <property type="entry name" value="Papain-like_cys_pep_sf"/>
</dbReference>
<dbReference type="InterPro" id="IPR051202">
    <property type="entry name" value="Peptidase_C40"/>
</dbReference>
<evidence type="ECO:0000259" key="6">
    <source>
        <dbReference type="PROSITE" id="PS51935"/>
    </source>
</evidence>
<dbReference type="PANTHER" id="PTHR47053">
    <property type="entry name" value="MUREIN DD-ENDOPEPTIDASE MEPH-RELATED"/>
    <property type="match status" value="1"/>
</dbReference>
<keyword evidence="3" id="KW-0378">Hydrolase</keyword>
<dbReference type="Gene3D" id="3.90.1720.10">
    <property type="entry name" value="endopeptidase domain like (from Nostoc punctiforme)"/>
    <property type="match status" value="1"/>
</dbReference>
<organism evidence="7 8">
    <name type="scientific">Longivirga aurantiaca</name>
    <dbReference type="NCBI Taxonomy" id="1837743"/>
    <lineage>
        <taxon>Bacteria</taxon>
        <taxon>Bacillati</taxon>
        <taxon>Actinomycetota</taxon>
        <taxon>Actinomycetes</taxon>
        <taxon>Sporichthyales</taxon>
        <taxon>Sporichthyaceae</taxon>
        <taxon>Longivirga</taxon>
    </lineage>
</organism>
<dbReference type="InterPro" id="IPR000064">
    <property type="entry name" value="NLP_P60_dom"/>
</dbReference>
<evidence type="ECO:0000256" key="2">
    <source>
        <dbReference type="ARBA" id="ARBA00022670"/>
    </source>
</evidence>
<feature type="signal peptide" evidence="5">
    <location>
        <begin position="1"/>
        <end position="30"/>
    </location>
</feature>
<sequence length="213" mass="22020">MASARARLGAAVSAALAITLLPAFTASASAAVADDTGTSTSTITGTSVVTSTLTTSSLSTSTTAVSTTAPASFSLPVSRTGYVTLSAAAKADPVVRGKAVAQTAARFAGVPYVAGGTSPAVGFDCSGYTRYVYSRLGISLPRVSRDQYAAATPIPRSTAVKGDLVFFYSTSGRIYHVAIYAGNGYIWHSPYPGKRVMLERIWTSSWKVARVRA</sequence>
<evidence type="ECO:0000256" key="4">
    <source>
        <dbReference type="ARBA" id="ARBA00022807"/>
    </source>
</evidence>
<comment type="similarity">
    <text evidence="1">Belongs to the peptidase C40 family.</text>
</comment>
<keyword evidence="4" id="KW-0788">Thiol protease</keyword>
<keyword evidence="2" id="KW-0645">Protease</keyword>